<evidence type="ECO:0000256" key="12">
    <source>
        <dbReference type="ARBA" id="ARBA00023134"/>
    </source>
</evidence>
<dbReference type="PROSITE" id="PS51421">
    <property type="entry name" value="RAS"/>
    <property type="match status" value="1"/>
</dbReference>
<feature type="compositionally biased region" description="Low complexity" evidence="20">
    <location>
        <begin position="1195"/>
        <end position="1212"/>
    </location>
</feature>
<feature type="site" description="Transition state stabilizer" evidence="19">
    <location>
        <position position="524"/>
    </location>
</feature>
<dbReference type="InterPro" id="IPR001806">
    <property type="entry name" value="Small_GTPase"/>
</dbReference>
<dbReference type="InterPro" id="IPR050344">
    <property type="entry name" value="Peptidase_M1_aminopeptidases"/>
</dbReference>
<dbReference type="GO" id="GO:0042277">
    <property type="term" value="F:peptide binding"/>
    <property type="evidence" value="ECO:0007669"/>
    <property type="project" value="TreeGrafter"/>
</dbReference>
<accession>A0A080WLB8</accession>
<evidence type="ECO:0000259" key="23">
    <source>
        <dbReference type="Pfam" id="PF17900"/>
    </source>
</evidence>
<dbReference type="CDD" id="cd09601">
    <property type="entry name" value="M1_APN-Q_like"/>
    <property type="match status" value="1"/>
</dbReference>
<dbReference type="InterPro" id="IPR005225">
    <property type="entry name" value="Small_GTP-bd"/>
</dbReference>
<keyword evidence="12" id="KW-0342">GTP-binding</keyword>
<evidence type="ECO:0000256" key="11">
    <source>
        <dbReference type="ARBA" id="ARBA00023049"/>
    </source>
</evidence>
<dbReference type="Pfam" id="PF11838">
    <property type="entry name" value="ERAP1_C"/>
    <property type="match status" value="1"/>
</dbReference>
<dbReference type="InterPro" id="IPR027268">
    <property type="entry name" value="Peptidase_M4/M1_CTD_sf"/>
</dbReference>
<feature type="domain" description="Aminopeptidase N-like N-terminal" evidence="23">
    <location>
        <begin position="130"/>
        <end position="326"/>
    </location>
</feature>
<dbReference type="SUPFAM" id="SSF63737">
    <property type="entry name" value="Leukotriene A4 hydrolase N-terminal domain"/>
    <property type="match status" value="1"/>
</dbReference>
<dbReference type="AlphaFoldDB" id="A0A080WLB8"/>
<dbReference type="PANTHER" id="PTHR11533:SF171">
    <property type="entry name" value="AMINOPEPTIDASE"/>
    <property type="match status" value="1"/>
</dbReference>
<dbReference type="Gene3D" id="3.40.50.300">
    <property type="entry name" value="P-loop containing nucleotide triphosphate hydrolases"/>
    <property type="match status" value="1"/>
</dbReference>
<evidence type="ECO:0000256" key="7">
    <source>
        <dbReference type="ARBA" id="ARBA00022741"/>
    </source>
</evidence>
<evidence type="ECO:0000256" key="1">
    <source>
        <dbReference type="ARBA" id="ARBA00006270"/>
    </source>
</evidence>
<feature type="binding site" evidence="18">
    <location>
        <position position="438"/>
    </location>
    <ligand>
        <name>Zn(2+)</name>
        <dbReference type="ChEBI" id="CHEBI:29105"/>
        <note>catalytic</note>
    </ligand>
</feature>
<dbReference type="InterPro" id="IPR057289">
    <property type="entry name" value="Rab1/Ypt1"/>
</dbReference>
<dbReference type="GO" id="GO:0070006">
    <property type="term" value="F:metalloaminopeptidase activity"/>
    <property type="evidence" value="ECO:0007669"/>
    <property type="project" value="TreeGrafter"/>
</dbReference>
<comment type="similarity">
    <text evidence="2">Belongs to the peptidase M1 family.</text>
</comment>
<feature type="domain" description="ERAP1-like C-terminal" evidence="22">
    <location>
        <begin position="658"/>
        <end position="972"/>
    </location>
</feature>
<proteinExistence type="inferred from homology"/>
<dbReference type="InterPro" id="IPR045357">
    <property type="entry name" value="Aminopeptidase_N-like_N"/>
</dbReference>
<dbReference type="InParanoid" id="A0A080WLB8"/>
<dbReference type="CDD" id="cd01869">
    <property type="entry name" value="Rab1_Ypt1"/>
    <property type="match status" value="1"/>
</dbReference>
<keyword evidence="14" id="KW-0636">Prenylation</keyword>
<evidence type="ECO:0000256" key="14">
    <source>
        <dbReference type="ARBA" id="ARBA00023289"/>
    </source>
</evidence>
<dbReference type="SMART" id="SM00173">
    <property type="entry name" value="RAS"/>
    <property type="match status" value="1"/>
</dbReference>
<dbReference type="SMART" id="SM00176">
    <property type="entry name" value="RAN"/>
    <property type="match status" value="1"/>
</dbReference>
<dbReference type="OrthoDB" id="10031169at2759"/>
<sequence length="1212" mass="134802">MVMVVALALRCGGRAGRSVAAAKHGVRRHAARPASYFSSAALPLASASSLSPRPLLTSSPSSSSSSFSSSFSTSSPSSPARSLASISTVRPAAARKSAGLAIPLQKRFCSAEFRTMNPSDRETLPDVAKPSHYHVSLYDLTIGGNWGYKGTVKIDTTITRPTKEIVVNVKAIDVQLAEISAKDGSAASKAIEISYDRKSERAIFKFDSELQPADMLLTISFTGTINNYMAGFCRAGYQSAATPGPATPKVGEQHYMLSTQFESCDARQAFPCFDEPNLKATFDFEIEISKGLTALSNMPVKSKREGSKPDLEFVSFERTPIMSTYLLAWAVGDFEYVETMTKRKYNGISIPVRVYTTRGLKEQAQFALECASQTLDYFSDVFEIDYPLPKSDLLAVHEFAMGAMENWGLVTYRTTAVLFEEGKSDEKYRNRVAYVVAHELAHQWFGNLVTMDWWNELWLNEGFATWVGWLAVDHFHPEWNVWSQFVTESVQQAMKLDSLRASHAIEVPVRNALEVDQIFDHISYLKGSSVIRMLSSHLGQEVFLKGVAKYLKAHKYGNATTNDLWSALSEVSGKDVTSFMDPWIRKIGFPVVNVTEQTNHINVDQRRFLASGDVKPEEDETMWWIPLGIKSGPKAENANVRNLTKKSDSVADINCSEFYKVNKDQCGFYHTNYPQDRLVKFGDSRNLLSSEDRIGLIGDAASLAVSGEGSTVSLLALVEKFQDEADCLVWAQIMTSLGNLRSIFGTHEAISKGLKAYTCKLVTPAAEKIGWEFKDCDDFLTKQLRQILITAAGRSGHEGTVAEAKRRFKAWADGDKSAIHTNLRSAVFSINMGEGGRPEYDLLVKEYETNTTIDGKEICLGALSRATDPELIKEFLEFLFSPKVSGQDVHTGGSGLAANPKGRYLMWDFIKANWNRIEEKLGANKVLLQRFLRLSLIKYADKEVEKDITKFFSDKDQEGYDRALVIAADTIKSNASYREREEKAILEWLIQRGYPDTAPVSTSTRSRRPTASYLTYDYLFKLLLIGDSGVGKSCLLLRFADDTYTESYISTIGVDFKIRTIELDGKTVKLQIWDTAGQERFRTITSSYYRGAHGICVVYDVTDMDSFNNVKQWLQEIDRYATQGVNKLLVGNKSDMEDKKVVEYTVAKEFADSLGIPFLETSAKNASNVEQAFLTMARQIKERMGTATVNNKPTVQVGQGQGVQSNSGSSCC</sequence>
<dbReference type="NCBIfam" id="TIGR00231">
    <property type="entry name" value="small_GTP"/>
    <property type="match status" value="1"/>
</dbReference>
<dbReference type="FunFam" id="3.40.50.300:FF:000069">
    <property type="entry name" value="Ras GTP-binding protein YPT1"/>
    <property type="match status" value="1"/>
</dbReference>
<keyword evidence="10" id="KW-0653">Protein transport</keyword>
<evidence type="ECO:0000256" key="19">
    <source>
        <dbReference type="PIRSR" id="PIRSR634016-4"/>
    </source>
</evidence>
<dbReference type="Gene3D" id="1.10.390.10">
    <property type="entry name" value="Neutral Protease Domain 2"/>
    <property type="match status" value="1"/>
</dbReference>
<dbReference type="PRINTS" id="PR00449">
    <property type="entry name" value="RASTRNSFRMNG"/>
</dbReference>
<dbReference type="PROSITE" id="PS51417">
    <property type="entry name" value="ARF"/>
    <property type="match status" value="1"/>
</dbReference>
<dbReference type="InterPro" id="IPR014782">
    <property type="entry name" value="Peptidase_M1_dom"/>
</dbReference>
<evidence type="ECO:0000256" key="4">
    <source>
        <dbReference type="ARBA" id="ARBA00022448"/>
    </source>
</evidence>
<dbReference type="SUPFAM" id="SSF52540">
    <property type="entry name" value="P-loop containing nucleoside triphosphate hydrolases"/>
    <property type="match status" value="1"/>
</dbReference>
<dbReference type="InterPro" id="IPR024571">
    <property type="entry name" value="ERAP1-like_C_dom"/>
</dbReference>
<keyword evidence="5" id="KW-0645">Protease</keyword>
<dbReference type="SUPFAM" id="SSF55486">
    <property type="entry name" value="Metalloproteases ('zincins'), catalytic domain"/>
    <property type="match status" value="1"/>
</dbReference>
<dbReference type="GO" id="GO:0006508">
    <property type="term" value="P:proteolysis"/>
    <property type="evidence" value="ECO:0007669"/>
    <property type="project" value="UniProtKB-KW"/>
</dbReference>
<comment type="subcellular location">
    <subcellularLocation>
        <location evidence="15">Preautophagosomal structure membrane</location>
        <topology evidence="15">Lipid-anchor</topology>
        <orientation evidence="15">Cytoplasmic side</orientation>
    </subcellularLocation>
</comment>
<evidence type="ECO:0000256" key="5">
    <source>
        <dbReference type="ARBA" id="ARBA00022670"/>
    </source>
</evidence>
<dbReference type="STRING" id="559305.A0A080WLB8"/>
<evidence type="ECO:0000256" key="13">
    <source>
        <dbReference type="ARBA" id="ARBA00023288"/>
    </source>
</evidence>
<dbReference type="GO" id="GO:0034045">
    <property type="term" value="C:phagophore assembly site membrane"/>
    <property type="evidence" value="ECO:0007669"/>
    <property type="project" value="UniProtKB-SubCell"/>
</dbReference>
<dbReference type="GO" id="GO:0008270">
    <property type="term" value="F:zinc ion binding"/>
    <property type="evidence" value="ECO:0007669"/>
    <property type="project" value="InterPro"/>
</dbReference>
<dbReference type="GO" id="GO:0015031">
    <property type="term" value="P:protein transport"/>
    <property type="evidence" value="ECO:0007669"/>
    <property type="project" value="UniProtKB-KW"/>
</dbReference>
<dbReference type="InterPro" id="IPR034016">
    <property type="entry name" value="M1_APN-typ"/>
</dbReference>
<dbReference type="RefSeq" id="XP_003235443.2">
    <property type="nucleotide sequence ID" value="XM_003235395.2"/>
</dbReference>
<comment type="similarity">
    <text evidence="1">Belongs to the small GTPase superfamily. Rab family.</text>
</comment>
<dbReference type="Gene3D" id="2.60.40.1910">
    <property type="match status" value="1"/>
</dbReference>
<keyword evidence="4" id="KW-0813">Transport</keyword>
<dbReference type="GO" id="GO:0043171">
    <property type="term" value="P:peptide catabolic process"/>
    <property type="evidence" value="ECO:0007669"/>
    <property type="project" value="TreeGrafter"/>
</dbReference>
<evidence type="ECO:0000313" key="24">
    <source>
        <dbReference type="EMBL" id="KFL61617.1"/>
    </source>
</evidence>
<dbReference type="EMBL" id="GG700651">
    <property type="protein sequence ID" value="KFL61617.1"/>
    <property type="molecule type" value="Genomic_DNA"/>
</dbReference>
<feature type="binding site" evidence="18">
    <location>
        <position position="461"/>
    </location>
    <ligand>
        <name>Zn(2+)</name>
        <dbReference type="ChEBI" id="CHEBI:29105"/>
        <note>catalytic</note>
    </ligand>
</feature>
<comment type="cofactor">
    <cofactor evidence="18">
        <name>Zn(2+)</name>
        <dbReference type="ChEBI" id="CHEBI:29105"/>
    </cofactor>
    <text evidence="18">Binds 1 zinc ion per subunit.</text>
</comment>
<keyword evidence="8" id="KW-0378">Hydrolase</keyword>
<organism evidence="24 25">
    <name type="scientific">Trichophyton rubrum (strain ATCC MYA-4607 / CBS 118892)</name>
    <name type="common">Athlete's foot fungus</name>
    <dbReference type="NCBI Taxonomy" id="559305"/>
    <lineage>
        <taxon>Eukaryota</taxon>
        <taxon>Fungi</taxon>
        <taxon>Dikarya</taxon>
        <taxon>Ascomycota</taxon>
        <taxon>Pezizomycotina</taxon>
        <taxon>Eurotiomycetes</taxon>
        <taxon>Eurotiomycetidae</taxon>
        <taxon>Onygenales</taxon>
        <taxon>Arthrodermataceae</taxon>
        <taxon>Trichophyton</taxon>
    </lineage>
</organism>
<evidence type="ECO:0000256" key="17">
    <source>
        <dbReference type="PIRSR" id="PIRSR634016-1"/>
    </source>
</evidence>
<dbReference type="GO" id="GO:0003924">
    <property type="term" value="F:GTPase activity"/>
    <property type="evidence" value="ECO:0007669"/>
    <property type="project" value="InterPro"/>
</dbReference>
<feature type="region of interest" description="Disordered" evidence="20">
    <location>
        <begin position="53"/>
        <end position="82"/>
    </location>
</feature>
<dbReference type="FunFam" id="2.60.40.1730:FF:000002">
    <property type="entry name" value="Aminopeptidase"/>
    <property type="match status" value="1"/>
</dbReference>
<reference evidence="25" key="1">
    <citation type="journal article" date="2012" name="MBio">
        <title>Comparative genome analysis of Trichophyton rubrum and related dermatophytes reveals candidate genes involved in infection.</title>
        <authorList>
            <person name="Martinez D.A."/>
            <person name="Oliver B.G."/>
            <person name="Graeser Y."/>
            <person name="Goldberg J.M."/>
            <person name="Li W."/>
            <person name="Martinez-Rossi N.M."/>
            <person name="Monod M."/>
            <person name="Shelest E."/>
            <person name="Barton R.C."/>
            <person name="Birch E."/>
            <person name="Brakhage A.A."/>
            <person name="Chen Z."/>
            <person name="Gurr S.J."/>
            <person name="Heiman D."/>
            <person name="Heitman J."/>
            <person name="Kosti I."/>
            <person name="Rossi A."/>
            <person name="Saif S."/>
            <person name="Samalova M."/>
            <person name="Saunders C.W."/>
            <person name="Shea T."/>
            <person name="Summerbell R.C."/>
            <person name="Xu J."/>
            <person name="Young S."/>
            <person name="Zeng Q."/>
            <person name="Birren B.W."/>
            <person name="Cuomo C.A."/>
            <person name="White T.C."/>
        </authorList>
    </citation>
    <scope>NUCLEOTIDE SEQUENCE [LARGE SCALE GENOMIC DNA]</scope>
    <source>
        <strain evidence="25">ATCC MYA-4607 / CBS 118892</strain>
    </source>
</reference>
<evidence type="ECO:0000256" key="9">
    <source>
        <dbReference type="ARBA" id="ARBA00022833"/>
    </source>
</evidence>
<dbReference type="FunFam" id="1.10.390.10:FF:000001">
    <property type="entry name" value="Aminopeptidase"/>
    <property type="match status" value="1"/>
</dbReference>
<protein>
    <recommendedName>
        <fullName evidence="16">GTP-binding protein ypt1</fullName>
    </recommendedName>
</protein>
<keyword evidence="6 18" id="KW-0479">Metal-binding</keyword>
<dbReference type="Proteomes" id="UP000008864">
    <property type="component" value="Unassembled WGS sequence"/>
</dbReference>
<keyword evidence="11" id="KW-0482">Metalloprotease</keyword>
<evidence type="ECO:0000256" key="15">
    <source>
        <dbReference type="ARBA" id="ARBA00060489"/>
    </source>
</evidence>
<dbReference type="Pfam" id="PF00071">
    <property type="entry name" value="Ras"/>
    <property type="match status" value="1"/>
</dbReference>
<evidence type="ECO:0000256" key="8">
    <source>
        <dbReference type="ARBA" id="ARBA00022801"/>
    </source>
</evidence>
<dbReference type="OMA" id="WNVWSQF"/>
<dbReference type="SMART" id="SM00174">
    <property type="entry name" value="RHO"/>
    <property type="match status" value="1"/>
</dbReference>
<keyword evidence="13" id="KW-0449">Lipoprotein</keyword>
<dbReference type="PANTHER" id="PTHR11533">
    <property type="entry name" value="PROTEASE M1 ZINC METALLOPROTEASE"/>
    <property type="match status" value="1"/>
</dbReference>
<dbReference type="Gene3D" id="2.60.40.1730">
    <property type="entry name" value="tricorn interacting facor f3 domain"/>
    <property type="match status" value="1"/>
</dbReference>
<name>A0A080WLB8_TRIRC</name>
<evidence type="ECO:0000256" key="18">
    <source>
        <dbReference type="PIRSR" id="PIRSR634016-3"/>
    </source>
</evidence>
<keyword evidence="7" id="KW-0547">Nucleotide-binding</keyword>
<evidence type="ECO:0000256" key="20">
    <source>
        <dbReference type="SAM" id="MobiDB-lite"/>
    </source>
</evidence>
<dbReference type="InterPro" id="IPR027417">
    <property type="entry name" value="P-loop_NTPase"/>
</dbReference>
<feature type="binding site" evidence="18">
    <location>
        <position position="442"/>
    </location>
    <ligand>
        <name>Zn(2+)</name>
        <dbReference type="ChEBI" id="CHEBI:29105"/>
        <note>catalytic</note>
    </ligand>
</feature>
<evidence type="ECO:0000259" key="21">
    <source>
        <dbReference type="Pfam" id="PF01433"/>
    </source>
</evidence>
<evidence type="ECO:0000256" key="3">
    <source>
        <dbReference type="ARBA" id="ARBA00022438"/>
    </source>
</evidence>
<gene>
    <name evidence="24" type="ORF">TERG_12154</name>
</gene>
<keyword evidence="3" id="KW-0031">Aminopeptidase</keyword>
<evidence type="ECO:0000259" key="22">
    <source>
        <dbReference type="Pfam" id="PF11838"/>
    </source>
</evidence>
<keyword evidence="25" id="KW-1185">Reference proteome</keyword>
<dbReference type="HOGENOM" id="CLU_003705_0_0_1"/>
<dbReference type="GeneID" id="10379876"/>
<dbReference type="PROSITE" id="PS51419">
    <property type="entry name" value="RAB"/>
    <property type="match status" value="1"/>
</dbReference>
<feature type="active site" description="Proton acceptor" evidence="17">
    <location>
        <position position="439"/>
    </location>
</feature>
<evidence type="ECO:0000256" key="10">
    <source>
        <dbReference type="ARBA" id="ARBA00022927"/>
    </source>
</evidence>
<dbReference type="InterPro" id="IPR042097">
    <property type="entry name" value="Aminopeptidase_N-like_N_sf"/>
</dbReference>
<dbReference type="SMART" id="SM00175">
    <property type="entry name" value="RAB"/>
    <property type="match status" value="1"/>
</dbReference>
<feature type="domain" description="Peptidase M1 membrane alanine aminopeptidase" evidence="21">
    <location>
        <begin position="366"/>
        <end position="583"/>
    </location>
</feature>
<evidence type="ECO:0000256" key="6">
    <source>
        <dbReference type="ARBA" id="ARBA00022723"/>
    </source>
</evidence>
<dbReference type="Gene3D" id="1.25.50.20">
    <property type="match status" value="1"/>
</dbReference>
<dbReference type="FunFam" id="2.60.40.1910:FF:000004">
    <property type="entry name" value="Aminopeptidase"/>
    <property type="match status" value="1"/>
</dbReference>
<feature type="region of interest" description="Disordered" evidence="20">
    <location>
        <begin position="1191"/>
        <end position="1212"/>
    </location>
</feature>
<dbReference type="Pfam" id="PF17900">
    <property type="entry name" value="Peptidase_M1_N"/>
    <property type="match status" value="1"/>
</dbReference>
<dbReference type="eggNOG" id="KOG1046">
    <property type="taxonomic scope" value="Eukaryota"/>
</dbReference>
<dbReference type="PROSITE" id="PS51420">
    <property type="entry name" value="RHO"/>
    <property type="match status" value="1"/>
</dbReference>
<dbReference type="Pfam" id="PF01433">
    <property type="entry name" value="Peptidase_M1"/>
    <property type="match status" value="1"/>
</dbReference>
<evidence type="ECO:0000256" key="16">
    <source>
        <dbReference type="ARBA" id="ARBA00074496"/>
    </source>
</evidence>
<dbReference type="FunFam" id="1.25.50.20:FF:000002">
    <property type="entry name" value="Aminopeptidase"/>
    <property type="match status" value="1"/>
</dbReference>
<dbReference type="GO" id="GO:0005525">
    <property type="term" value="F:GTP binding"/>
    <property type="evidence" value="ECO:0007669"/>
    <property type="project" value="UniProtKB-KW"/>
</dbReference>
<evidence type="ECO:0000256" key="2">
    <source>
        <dbReference type="ARBA" id="ARBA00010136"/>
    </source>
</evidence>
<dbReference type="VEuPathDB" id="FungiDB:TERG_12154"/>
<keyword evidence="9 18" id="KW-0862">Zinc</keyword>
<evidence type="ECO:0000313" key="25">
    <source>
        <dbReference type="Proteomes" id="UP000008864"/>
    </source>
</evidence>